<organism evidence="4 5">
    <name type="scientific">Microvirga vignae</name>
    <dbReference type="NCBI Taxonomy" id="1225564"/>
    <lineage>
        <taxon>Bacteria</taxon>
        <taxon>Pseudomonadati</taxon>
        <taxon>Pseudomonadota</taxon>
        <taxon>Alphaproteobacteria</taxon>
        <taxon>Hyphomicrobiales</taxon>
        <taxon>Methylobacteriaceae</taxon>
        <taxon>Microvirga</taxon>
    </lineage>
</organism>
<dbReference type="GO" id="GO:0030976">
    <property type="term" value="F:thiamine pyrophosphate binding"/>
    <property type="evidence" value="ECO:0007669"/>
    <property type="project" value="TreeGrafter"/>
</dbReference>
<dbReference type="PANTHER" id="PTHR30006">
    <property type="entry name" value="THIAMINE-BINDING PERIPLASMIC PROTEIN-RELATED"/>
    <property type="match status" value="1"/>
</dbReference>
<dbReference type="PANTHER" id="PTHR30006:SF2">
    <property type="entry name" value="ABC TRANSPORTER SUBSTRATE-BINDING PROTEIN"/>
    <property type="match status" value="1"/>
</dbReference>
<dbReference type="EMBL" id="LCYG01000084">
    <property type="protein sequence ID" value="KLK90461.1"/>
    <property type="molecule type" value="Genomic_DNA"/>
</dbReference>
<dbReference type="CDD" id="cd13589">
    <property type="entry name" value="PBP2_polyamine_RpCGA009"/>
    <property type="match status" value="1"/>
</dbReference>
<reference evidence="4 5" key="1">
    <citation type="submission" date="2015-05" db="EMBL/GenBank/DDBJ databases">
        <title>Draft genome sequence of Microvirga vignae strain BR3299, a novel nitrogen fixing bacteria isolated from Brazil semi-aired region.</title>
        <authorList>
            <person name="Zilli J.E."/>
            <person name="Passos S.R."/>
            <person name="Leite J."/>
            <person name="Baldani J.I."/>
            <person name="Xavier G.R."/>
            <person name="Rumjaneck N.G."/>
            <person name="Simoes-Araujo J.L."/>
        </authorList>
    </citation>
    <scope>NUCLEOTIDE SEQUENCE [LARGE SCALE GENOMIC DNA]</scope>
    <source>
        <strain evidence="4 5">BR3299</strain>
    </source>
</reference>
<evidence type="ECO:0000313" key="4">
    <source>
        <dbReference type="EMBL" id="KLK90461.1"/>
    </source>
</evidence>
<dbReference type="RefSeq" id="WP_047191853.1">
    <property type="nucleotide sequence ID" value="NZ_LCYG01000084.1"/>
</dbReference>
<gene>
    <name evidence="4" type="ORF">AA309_25655</name>
</gene>
<dbReference type="AlphaFoldDB" id="A0A0H1R6L7"/>
<dbReference type="SUPFAM" id="SSF53850">
    <property type="entry name" value="Periplasmic binding protein-like II"/>
    <property type="match status" value="1"/>
</dbReference>
<name>A0A0H1R6L7_9HYPH</name>
<keyword evidence="1 3" id="KW-0732">Signal</keyword>
<evidence type="ECO:0000256" key="2">
    <source>
        <dbReference type="ARBA" id="ARBA00022764"/>
    </source>
</evidence>
<comment type="caution">
    <text evidence="4">The sequence shown here is derived from an EMBL/GenBank/DDBJ whole genome shotgun (WGS) entry which is preliminary data.</text>
</comment>
<protein>
    <submittedName>
        <fullName evidence="4">Branched-chain amino acid ABC transporter substrate-binding protein</fullName>
    </submittedName>
</protein>
<dbReference type="GO" id="GO:0030288">
    <property type="term" value="C:outer membrane-bounded periplasmic space"/>
    <property type="evidence" value="ECO:0007669"/>
    <property type="project" value="TreeGrafter"/>
</dbReference>
<proteinExistence type="predicted"/>
<sequence>MTRKSVARAVCLAGISVLAMSQAQAQQKVLYFASYGGSFEQAVRKEIIPPFEAKHGVKIEYVAGNSTDTLAKLQAQRGNQQIDVIVVDDGPAYQAVALGFCGDLEPADVYKDVYPVVKFKSNKAIGVGLVATGLMYNKKAFEENKWAAPTSWADLKDPKFKKKLVVPPLNNTYGVHALVAEAALKGGGETNIEPGFQAFKNEIGPNVLAYEPSPAKMTELFQNGQAVIAVWGSGRAKALADTGFPAEFVYPKEGGIALGTAACTIAGSKNNKEAQAFVQYLVSPEVQRILAKSAGFGPVNQTVTLSPDEQKGIPYGEQAKNLRAVDWDVVNQHREDWNKRWTREIER</sequence>
<accession>A0A0H1R6L7</accession>
<dbReference type="GO" id="GO:0030975">
    <property type="term" value="F:thiamine binding"/>
    <property type="evidence" value="ECO:0007669"/>
    <property type="project" value="TreeGrafter"/>
</dbReference>
<evidence type="ECO:0000313" key="5">
    <source>
        <dbReference type="Proteomes" id="UP000035489"/>
    </source>
</evidence>
<dbReference type="InterPro" id="IPR006059">
    <property type="entry name" value="SBP"/>
</dbReference>
<evidence type="ECO:0000256" key="1">
    <source>
        <dbReference type="ARBA" id="ARBA00022729"/>
    </source>
</evidence>
<keyword evidence="2" id="KW-0574">Periplasm</keyword>
<feature type="signal peptide" evidence="3">
    <location>
        <begin position="1"/>
        <end position="25"/>
    </location>
</feature>
<dbReference type="PATRIC" id="fig|1225564.3.peg.6704"/>
<dbReference type="Pfam" id="PF13416">
    <property type="entry name" value="SBP_bac_8"/>
    <property type="match status" value="1"/>
</dbReference>
<dbReference type="Proteomes" id="UP000035489">
    <property type="component" value="Unassembled WGS sequence"/>
</dbReference>
<dbReference type="Gene3D" id="3.40.190.10">
    <property type="entry name" value="Periplasmic binding protein-like II"/>
    <property type="match status" value="2"/>
</dbReference>
<evidence type="ECO:0000256" key="3">
    <source>
        <dbReference type="SAM" id="SignalP"/>
    </source>
</evidence>
<dbReference type="STRING" id="1225564.AA309_25655"/>
<feature type="chain" id="PRO_5002592854" evidence="3">
    <location>
        <begin position="26"/>
        <end position="347"/>
    </location>
</feature>
<dbReference type="GO" id="GO:0015888">
    <property type="term" value="P:thiamine transport"/>
    <property type="evidence" value="ECO:0007669"/>
    <property type="project" value="TreeGrafter"/>
</dbReference>
<keyword evidence="5" id="KW-1185">Reference proteome</keyword>